<dbReference type="CDD" id="cd09008">
    <property type="entry name" value="MTAN"/>
    <property type="match status" value="1"/>
</dbReference>
<dbReference type="RefSeq" id="WP_190265649.1">
    <property type="nucleotide sequence ID" value="NZ_BAABAD010000003.1"/>
</dbReference>
<evidence type="ECO:0000313" key="3">
    <source>
        <dbReference type="Proteomes" id="UP000602395"/>
    </source>
</evidence>
<dbReference type="Pfam" id="PF01048">
    <property type="entry name" value="PNP_UDP_1"/>
    <property type="match status" value="1"/>
</dbReference>
<feature type="domain" description="Nucleoside phosphorylase" evidence="1">
    <location>
        <begin position="108"/>
        <end position="169"/>
    </location>
</feature>
<organism evidence="2 3">
    <name type="scientific">Gordonia hankookensis</name>
    <dbReference type="NCBI Taxonomy" id="589403"/>
    <lineage>
        <taxon>Bacteria</taxon>
        <taxon>Bacillati</taxon>
        <taxon>Actinomycetota</taxon>
        <taxon>Actinomycetes</taxon>
        <taxon>Mycobacteriales</taxon>
        <taxon>Gordoniaceae</taxon>
        <taxon>Gordonia</taxon>
    </lineage>
</organism>
<keyword evidence="3" id="KW-1185">Reference proteome</keyword>
<proteinExistence type="predicted"/>
<accession>A0ABR7W7D0</accession>
<dbReference type="PANTHER" id="PTHR46832:SF1">
    <property type="entry name" value="5'-METHYLTHIOADENOSINE_S-ADENOSYLHOMOCYSTEINE NUCLEOSIDASE"/>
    <property type="match status" value="1"/>
</dbReference>
<dbReference type="InterPro" id="IPR000845">
    <property type="entry name" value="Nucleoside_phosphorylase_d"/>
</dbReference>
<dbReference type="SUPFAM" id="SSF53167">
    <property type="entry name" value="Purine and uridine phosphorylases"/>
    <property type="match status" value="1"/>
</dbReference>
<evidence type="ECO:0000313" key="2">
    <source>
        <dbReference type="EMBL" id="MBD1318510.1"/>
    </source>
</evidence>
<gene>
    <name evidence="2" type="ORF">IDF66_02845</name>
</gene>
<evidence type="ECO:0000259" key="1">
    <source>
        <dbReference type="Pfam" id="PF01048"/>
    </source>
</evidence>
<protein>
    <submittedName>
        <fullName evidence="2">Nucleosidase</fullName>
    </submittedName>
</protein>
<dbReference type="Gene3D" id="3.40.50.1580">
    <property type="entry name" value="Nucleoside phosphorylase domain"/>
    <property type="match status" value="1"/>
</dbReference>
<dbReference type="NCBIfam" id="NF004168">
    <property type="entry name" value="PRK05634.1"/>
    <property type="match status" value="1"/>
</dbReference>
<reference evidence="2 3" key="1">
    <citation type="submission" date="2020-09" db="EMBL/GenBank/DDBJ databases">
        <title>Novel species in genus Gordonia.</title>
        <authorList>
            <person name="Zhang G."/>
        </authorList>
    </citation>
    <scope>NUCLEOTIDE SEQUENCE [LARGE SCALE GENOMIC DNA]</scope>
    <source>
        <strain evidence="2 3">ON-33</strain>
    </source>
</reference>
<dbReference type="InterPro" id="IPR035994">
    <property type="entry name" value="Nucleoside_phosphorylase_sf"/>
</dbReference>
<sequence length="188" mass="19764">MTIDPGTLVVAATRAEARYVPTGTRVLITGIGKVRAATALTRLLAAVGGDAPVRQIVNVGTAGALHDHHSGIFQPSTVIEHDISSTELRSMGYPVVDRWEMPDGDGTVLASGDTFVADPVRRATLAARADLVDMEGCAIAHVSAEFGVPCRMVKVVSDGADEGAMDWPSLVDDAARRLGEWFETVSPA</sequence>
<comment type="caution">
    <text evidence="2">The sequence shown here is derived from an EMBL/GenBank/DDBJ whole genome shotgun (WGS) entry which is preliminary data.</text>
</comment>
<dbReference type="Proteomes" id="UP000602395">
    <property type="component" value="Unassembled WGS sequence"/>
</dbReference>
<name>A0ABR7W7D0_9ACTN</name>
<dbReference type="PANTHER" id="PTHR46832">
    <property type="entry name" value="5'-METHYLTHIOADENOSINE/S-ADENOSYLHOMOCYSTEINE NUCLEOSIDASE"/>
    <property type="match status" value="1"/>
</dbReference>
<dbReference type="EMBL" id="JACWMS010000001">
    <property type="protein sequence ID" value="MBD1318510.1"/>
    <property type="molecule type" value="Genomic_DNA"/>
</dbReference>